<evidence type="ECO:0000256" key="3">
    <source>
        <dbReference type="ARBA" id="ARBA00022448"/>
    </source>
</evidence>
<dbReference type="Gene3D" id="2.70.150.10">
    <property type="entry name" value="Calcium-transporting ATPase, cytoplasmic transduction domain A"/>
    <property type="match status" value="1"/>
</dbReference>
<keyword evidence="12 15" id="KW-1133">Transmembrane helix</keyword>
<dbReference type="InterPro" id="IPR059000">
    <property type="entry name" value="ATPase_P-type_domA"/>
</dbReference>
<dbReference type="GO" id="GO:0016887">
    <property type="term" value="F:ATP hydrolysis activity"/>
    <property type="evidence" value="ECO:0007669"/>
    <property type="project" value="InterPro"/>
</dbReference>
<evidence type="ECO:0000256" key="7">
    <source>
        <dbReference type="ARBA" id="ARBA00022741"/>
    </source>
</evidence>
<evidence type="ECO:0000256" key="4">
    <source>
        <dbReference type="ARBA" id="ARBA00022568"/>
    </source>
</evidence>
<dbReference type="SFLD" id="SFLDG00002">
    <property type="entry name" value="C1.7:_P-type_atpase_like"/>
    <property type="match status" value="1"/>
</dbReference>
<dbReference type="EC" id="7.2.2.10" evidence="2"/>
<keyword evidence="9" id="KW-0067">ATP-binding</keyword>
<dbReference type="InterPro" id="IPR006408">
    <property type="entry name" value="P-type_ATPase_IIB"/>
</dbReference>
<dbReference type="Gene3D" id="3.40.50.1000">
    <property type="entry name" value="HAD superfamily/HAD-like"/>
    <property type="match status" value="1"/>
</dbReference>
<dbReference type="GO" id="GO:0046872">
    <property type="term" value="F:metal ion binding"/>
    <property type="evidence" value="ECO:0007669"/>
    <property type="project" value="UniProtKB-KW"/>
</dbReference>
<dbReference type="PROSITE" id="PS00154">
    <property type="entry name" value="ATPASE_E1_E2"/>
    <property type="match status" value="1"/>
</dbReference>
<keyword evidence="10" id="KW-0460">Magnesium</keyword>
<evidence type="ECO:0000256" key="14">
    <source>
        <dbReference type="ARBA" id="ARBA00023136"/>
    </source>
</evidence>
<evidence type="ECO:0000256" key="1">
    <source>
        <dbReference type="ARBA" id="ARBA00004141"/>
    </source>
</evidence>
<dbReference type="Gene3D" id="1.20.1110.10">
    <property type="entry name" value="Calcium-transporting ATPase, transmembrane domain"/>
    <property type="match status" value="1"/>
</dbReference>
<keyword evidence="7" id="KW-0547">Nucleotide-binding</keyword>
<keyword evidence="5 15" id="KW-0812">Transmembrane</keyword>
<accession>A0A1H3IPP4</accession>
<protein>
    <recommendedName>
        <fullName evidence="2">P-type Ca(2+) transporter</fullName>
        <ecNumber evidence="2">7.2.2.10</ecNumber>
    </recommendedName>
</protein>
<dbReference type="InterPro" id="IPR006068">
    <property type="entry name" value="ATPase_P-typ_cation-transptr_C"/>
</dbReference>
<dbReference type="Pfam" id="PF00689">
    <property type="entry name" value="Cation_ATPase_C"/>
    <property type="match status" value="1"/>
</dbReference>
<gene>
    <name evidence="17" type="ORF">SAMN05421644_14614</name>
</gene>
<evidence type="ECO:0000256" key="2">
    <source>
        <dbReference type="ARBA" id="ARBA00012790"/>
    </source>
</evidence>
<dbReference type="Pfam" id="PF00690">
    <property type="entry name" value="Cation_ATPase_N"/>
    <property type="match status" value="1"/>
</dbReference>
<dbReference type="PANTHER" id="PTHR24093">
    <property type="entry name" value="CATION TRANSPORTING ATPASE"/>
    <property type="match status" value="1"/>
</dbReference>
<dbReference type="Proteomes" id="UP000198672">
    <property type="component" value="Unassembled WGS sequence"/>
</dbReference>
<dbReference type="InterPro" id="IPR023214">
    <property type="entry name" value="HAD_sf"/>
</dbReference>
<dbReference type="SUPFAM" id="SSF81660">
    <property type="entry name" value="Metal cation-transporting ATPase, ATP-binding domain N"/>
    <property type="match status" value="1"/>
</dbReference>
<feature type="transmembrane region" description="Helical" evidence="15">
    <location>
        <begin position="828"/>
        <end position="846"/>
    </location>
</feature>
<dbReference type="SFLD" id="SFLDF00027">
    <property type="entry name" value="p-type_atpase"/>
    <property type="match status" value="1"/>
</dbReference>
<dbReference type="Pfam" id="PF13246">
    <property type="entry name" value="Cation_ATPase"/>
    <property type="match status" value="1"/>
</dbReference>
<dbReference type="EMBL" id="FNOW01000046">
    <property type="protein sequence ID" value="SDY29661.1"/>
    <property type="molecule type" value="Genomic_DNA"/>
</dbReference>
<organism evidence="17 18">
    <name type="scientific">Allochromatium warmingii</name>
    <name type="common">Chromatium warmingii</name>
    <dbReference type="NCBI Taxonomy" id="61595"/>
    <lineage>
        <taxon>Bacteria</taxon>
        <taxon>Pseudomonadati</taxon>
        <taxon>Pseudomonadota</taxon>
        <taxon>Gammaproteobacteria</taxon>
        <taxon>Chromatiales</taxon>
        <taxon>Chromatiaceae</taxon>
        <taxon>Allochromatium</taxon>
    </lineage>
</organism>
<keyword evidence="18" id="KW-1185">Reference proteome</keyword>
<feature type="transmembrane region" description="Helical" evidence="15">
    <location>
        <begin position="710"/>
        <end position="730"/>
    </location>
</feature>
<dbReference type="InterPro" id="IPR044492">
    <property type="entry name" value="P_typ_ATPase_HD_dom"/>
</dbReference>
<dbReference type="InterPro" id="IPR004014">
    <property type="entry name" value="ATPase_P-typ_cation-transptr_N"/>
</dbReference>
<dbReference type="PRINTS" id="PR00119">
    <property type="entry name" value="CATATPASE"/>
</dbReference>
<keyword evidence="4" id="KW-0109">Calcium transport</keyword>
<dbReference type="NCBIfam" id="TIGR01494">
    <property type="entry name" value="ATPase_P-type"/>
    <property type="match status" value="2"/>
</dbReference>
<feature type="transmembrane region" description="Helical" evidence="15">
    <location>
        <begin position="271"/>
        <end position="304"/>
    </location>
</feature>
<dbReference type="InterPro" id="IPR018303">
    <property type="entry name" value="ATPase_P-typ_P_site"/>
</dbReference>
<feature type="domain" description="Cation-transporting P-type ATPase N-terminal" evidence="16">
    <location>
        <begin position="6"/>
        <end position="61"/>
    </location>
</feature>
<dbReference type="RefSeq" id="WP_091334950.1">
    <property type="nucleotide sequence ID" value="NZ_FNOW01000046.1"/>
</dbReference>
<feature type="transmembrane region" description="Helical" evidence="15">
    <location>
        <begin position="45"/>
        <end position="65"/>
    </location>
</feature>
<keyword evidence="11" id="KW-1278">Translocase</keyword>
<dbReference type="InterPro" id="IPR036412">
    <property type="entry name" value="HAD-like_sf"/>
</dbReference>
<evidence type="ECO:0000256" key="6">
    <source>
        <dbReference type="ARBA" id="ARBA00022723"/>
    </source>
</evidence>
<evidence type="ECO:0000256" key="15">
    <source>
        <dbReference type="SAM" id="Phobius"/>
    </source>
</evidence>
<dbReference type="SUPFAM" id="SSF81665">
    <property type="entry name" value="Calcium ATPase, transmembrane domain M"/>
    <property type="match status" value="1"/>
</dbReference>
<dbReference type="PRINTS" id="PR00120">
    <property type="entry name" value="HATPASE"/>
</dbReference>
<dbReference type="OrthoDB" id="9814270at2"/>
<dbReference type="SUPFAM" id="SSF81653">
    <property type="entry name" value="Calcium ATPase, transduction domain A"/>
    <property type="match status" value="1"/>
</dbReference>
<dbReference type="InterPro" id="IPR023298">
    <property type="entry name" value="ATPase_P-typ_TM_dom_sf"/>
</dbReference>
<evidence type="ECO:0000256" key="9">
    <source>
        <dbReference type="ARBA" id="ARBA00022840"/>
    </source>
</evidence>
<evidence type="ECO:0000313" key="17">
    <source>
        <dbReference type="EMBL" id="SDY29661.1"/>
    </source>
</evidence>
<dbReference type="Gene3D" id="3.40.1110.10">
    <property type="entry name" value="Calcium-transporting ATPase, cytoplasmic domain N"/>
    <property type="match status" value="1"/>
</dbReference>
<evidence type="ECO:0000259" key="16">
    <source>
        <dbReference type="SMART" id="SM00831"/>
    </source>
</evidence>
<feature type="transmembrane region" description="Helical" evidence="15">
    <location>
        <begin position="791"/>
        <end position="807"/>
    </location>
</feature>
<feature type="transmembrane region" description="Helical" evidence="15">
    <location>
        <begin position="751"/>
        <end position="771"/>
    </location>
</feature>
<dbReference type="InterPro" id="IPR001757">
    <property type="entry name" value="P_typ_ATPase"/>
</dbReference>
<keyword evidence="13" id="KW-0406">Ion transport</keyword>
<dbReference type="AlphaFoldDB" id="A0A1H3IPP4"/>
<evidence type="ECO:0000256" key="12">
    <source>
        <dbReference type="ARBA" id="ARBA00022989"/>
    </source>
</evidence>
<evidence type="ECO:0000313" key="18">
    <source>
        <dbReference type="Proteomes" id="UP000198672"/>
    </source>
</evidence>
<dbReference type="InterPro" id="IPR023299">
    <property type="entry name" value="ATPase_P-typ_cyto_dom_N"/>
</dbReference>
<evidence type="ECO:0000256" key="11">
    <source>
        <dbReference type="ARBA" id="ARBA00022967"/>
    </source>
</evidence>
<evidence type="ECO:0000256" key="10">
    <source>
        <dbReference type="ARBA" id="ARBA00022842"/>
    </source>
</evidence>
<dbReference type="InterPro" id="IPR008250">
    <property type="entry name" value="ATPase_P-typ_transduc_dom_A_sf"/>
</dbReference>
<dbReference type="PANTHER" id="PTHR24093:SF477">
    <property type="entry name" value="CALCIUM-TRANSPORTING ATPASE"/>
    <property type="match status" value="1"/>
</dbReference>
<keyword evidence="3" id="KW-0813">Transport</keyword>
<dbReference type="STRING" id="61595.SAMN05421644_14614"/>
<proteinExistence type="predicted"/>
<feature type="transmembrane region" description="Helical" evidence="15">
    <location>
        <begin position="677"/>
        <end position="698"/>
    </location>
</feature>
<dbReference type="GO" id="GO:0005388">
    <property type="term" value="F:P-type calcium transporter activity"/>
    <property type="evidence" value="ECO:0007669"/>
    <property type="project" value="UniProtKB-EC"/>
</dbReference>
<evidence type="ECO:0000256" key="5">
    <source>
        <dbReference type="ARBA" id="ARBA00022692"/>
    </source>
</evidence>
<keyword evidence="6" id="KW-0479">Metal-binding</keyword>
<reference evidence="18" key="1">
    <citation type="submission" date="2016-10" db="EMBL/GenBank/DDBJ databases">
        <authorList>
            <person name="Varghese N."/>
            <person name="Submissions S."/>
        </authorList>
    </citation>
    <scope>NUCLEOTIDE SEQUENCE [LARGE SCALE GENOMIC DNA]</scope>
    <source>
        <strain evidence="18">DSM 173</strain>
    </source>
</reference>
<name>A0A1H3IPP4_ALLWA</name>
<dbReference type="SFLD" id="SFLDS00003">
    <property type="entry name" value="Haloacid_Dehalogenase"/>
    <property type="match status" value="1"/>
</dbReference>
<keyword evidence="14 15" id="KW-0472">Membrane</keyword>
<dbReference type="Pfam" id="PF00122">
    <property type="entry name" value="E1-E2_ATPase"/>
    <property type="match status" value="1"/>
</dbReference>
<evidence type="ECO:0000256" key="8">
    <source>
        <dbReference type="ARBA" id="ARBA00022837"/>
    </source>
</evidence>
<comment type="subcellular location">
    <subcellularLocation>
        <location evidence="1">Membrane</location>
        <topology evidence="1">Multi-pass membrane protein</topology>
    </subcellularLocation>
</comment>
<keyword evidence="8" id="KW-0106">Calcium</keyword>
<dbReference type="SUPFAM" id="SSF56784">
    <property type="entry name" value="HAD-like"/>
    <property type="match status" value="1"/>
</dbReference>
<dbReference type="NCBIfam" id="TIGR01517">
    <property type="entry name" value="ATPase-IIB_Ca"/>
    <property type="match status" value="1"/>
</dbReference>
<feature type="transmembrane region" description="Helical" evidence="15">
    <location>
        <begin position="858"/>
        <end position="877"/>
    </location>
</feature>
<dbReference type="GO" id="GO:0005524">
    <property type="term" value="F:ATP binding"/>
    <property type="evidence" value="ECO:0007669"/>
    <property type="project" value="UniProtKB-KW"/>
</dbReference>
<dbReference type="SMART" id="SM00831">
    <property type="entry name" value="Cation_ATPase_N"/>
    <property type="match status" value="1"/>
</dbReference>
<dbReference type="GO" id="GO:0005886">
    <property type="term" value="C:plasma membrane"/>
    <property type="evidence" value="ECO:0007669"/>
    <property type="project" value="TreeGrafter"/>
</dbReference>
<feature type="transmembrane region" description="Helical" evidence="15">
    <location>
        <begin position="227"/>
        <end position="251"/>
    </location>
</feature>
<feature type="transmembrane region" description="Helical" evidence="15">
    <location>
        <begin position="71"/>
        <end position="89"/>
    </location>
</feature>
<sequence>MKFVYSGLTDHEVERARAAHGSNAVATQATETFWDKLLGNLKDPIIIILIVALAITVLLTILGYAEWYESVGIAFAVIIATFVATWSEYSNEQSFQRLLEEASLITVKVFRTGHLTEIPINDLVVGDQILLQPGDTVPTDGLIIAGHAEVDEAALTGESEPVKKQALPTDAADHSASEAHQLSRAGLLVDGECVMQATAVGDKTRYGQTMKELLSAEDRLSPLQHKLTVLGGHIATFGYIGATFIFLAFMFNNVFLQGGGLESYVAQNFGLIASDVITALILAIIVIVVAVPEGLPMMIAMVLAINMKKLLREKVLVRKLLGIETAGSLNLLFTDKTGTLTQGKLSVSAFLTGTGERFESLTAIPQTLRDEAGFALRNNTSAVIDASNPHDPKLVGADRTEQALLRFVTPYLTANGADVVDMIPFSSSRKFSATQVRGERALTLVKGAPEVILKNCGRWLDCDGNAQEFSDTTSLQAAMSELSARAMRLLAVAITEQPIDADTNALPESLTLIGVFGMRDELRTTSYQSVKTAKQAGIHVVMITGDAKETAQAIAKDVGLLEDDPQAIVMTSAELSALSDAEVKQLLPHLYVVARAFPTDKSRLVKLAKELNLVVGMTGDGVNDAPAVKNADVGFAMGSGTEMTKESGDIVILDDNFSSLTKAVLYGRTLFKSIRKFLVFQLTVNVSAILVVFFGQFFGFDLPLTMTQLLWLNIIMDTLAGLAFAGEAALARYMQEPPLRRDEQLINADMWSSILINGILIATISILFLTSNLTQGWFDGGYAVGTAEAEAKFLTAFFAFFVFVQIFNTFNARTQGLNLFEHLLDNRLFSIIIPSIMAIQLFFITFGGEILRTVGLSLNEWLTVLALAILIIPADLLRKIVRNRVFGNPIAGGER</sequence>
<evidence type="ECO:0000256" key="13">
    <source>
        <dbReference type="ARBA" id="ARBA00023065"/>
    </source>
</evidence>